<evidence type="ECO:0000313" key="1">
    <source>
        <dbReference type="EMBL" id="ONK77525.1"/>
    </source>
</evidence>
<protein>
    <submittedName>
        <fullName evidence="1">Uncharacterized protein</fullName>
    </submittedName>
</protein>
<evidence type="ECO:0000313" key="2">
    <source>
        <dbReference type="Proteomes" id="UP000243459"/>
    </source>
</evidence>
<reference evidence="2" key="1">
    <citation type="journal article" date="2017" name="Nat. Commun.">
        <title>The asparagus genome sheds light on the origin and evolution of a young Y chromosome.</title>
        <authorList>
            <person name="Harkess A."/>
            <person name="Zhou J."/>
            <person name="Xu C."/>
            <person name="Bowers J.E."/>
            <person name="Van der Hulst R."/>
            <person name="Ayyampalayam S."/>
            <person name="Mercati F."/>
            <person name="Riccardi P."/>
            <person name="McKain M.R."/>
            <person name="Kakrana A."/>
            <person name="Tang H."/>
            <person name="Ray J."/>
            <person name="Groenendijk J."/>
            <person name="Arikit S."/>
            <person name="Mathioni S.M."/>
            <person name="Nakano M."/>
            <person name="Shan H."/>
            <person name="Telgmann-Rauber A."/>
            <person name="Kanno A."/>
            <person name="Yue Z."/>
            <person name="Chen H."/>
            <person name="Li W."/>
            <person name="Chen Y."/>
            <person name="Xu X."/>
            <person name="Zhang Y."/>
            <person name="Luo S."/>
            <person name="Chen H."/>
            <person name="Gao J."/>
            <person name="Mao Z."/>
            <person name="Pires J.C."/>
            <person name="Luo M."/>
            <person name="Kudrna D."/>
            <person name="Wing R.A."/>
            <person name="Meyers B.C."/>
            <person name="Yi K."/>
            <person name="Kong H."/>
            <person name="Lavrijsen P."/>
            <person name="Sunseri F."/>
            <person name="Falavigna A."/>
            <person name="Ye Y."/>
            <person name="Leebens-Mack J.H."/>
            <person name="Chen G."/>
        </authorList>
    </citation>
    <scope>NUCLEOTIDE SEQUENCE [LARGE SCALE GENOMIC DNA]</scope>
    <source>
        <strain evidence="2">cv. DH0086</strain>
    </source>
</reference>
<dbReference type="EMBL" id="CM007382">
    <property type="protein sequence ID" value="ONK77525.1"/>
    <property type="molecule type" value="Genomic_DNA"/>
</dbReference>
<name>A0A5P1FGN1_ASPOF</name>
<accession>A0A5P1FGN1</accession>
<dbReference type="Proteomes" id="UP000243459">
    <property type="component" value="Chromosome 2"/>
</dbReference>
<proteinExistence type="predicted"/>
<dbReference type="AlphaFoldDB" id="A0A5P1FGN1"/>
<organism evidence="1 2">
    <name type="scientific">Asparagus officinalis</name>
    <name type="common">Garden asparagus</name>
    <dbReference type="NCBI Taxonomy" id="4686"/>
    <lineage>
        <taxon>Eukaryota</taxon>
        <taxon>Viridiplantae</taxon>
        <taxon>Streptophyta</taxon>
        <taxon>Embryophyta</taxon>
        <taxon>Tracheophyta</taxon>
        <taxon>Spermatophyta</taxon>
        <taxon>Magnoliopsida</taxon>
        <taxon>Liliopsida</taxon>
        <taxon>Asparagales</taxon>
        <taxon>Asparagaceae</taxon>
        <taxon>Asparagoideae</taxon>
        <taxon>Asparagus</taxon>
    </lineage>
</organism>
<keyword evidence="2" id="KW-1185">Reference proteome</keyword>
<sequence length="128" mass="14453">MVMIMILSSTKGSVSITDNGSGFFVIEHQEGEIRQRFLRSPDLALADRSLIGIESGDDNLEMIPPLTDLIDSIADRVADIEGLDGPLEVIGDESIERRFRYKRRSIAKQDRAKFFVNQEERVEELTDP</sequence>
<gene>
    <name evidence="1" type="ORF">A4U43_C02F7480</name>
</gene>
<dbReference type="Gramene" id="ONK77525">
    <property type="protein sequence ID" value="ONK77525"/>
    <property type="gene ID" value="A4U43_C02F7480"/>
</dbReference>